<organism evidence="1 2">
    <name type="scientific">Tripterygium wilfordii</name>
    <name type="common">Thunder God vine</name>
    <dbReference type="NCBI Taxonomy" id="458696"/>
    <lineage>
        <taxon>Eukaryota</taxon>
        <taxon>Viridiplantae</taxon>
        <taxon>Streptophyta</taxon>
        <taxon>Embryophyta</taxon>
        <taxon>Tracheophyta</taxon>
        <taxon>Spermatophyta</taxon>
        <taxon>Magnoliopsida</taxon>
        <taxon>eudicotyledons</taxon>
        <taxon>Gunneridae</taxon>
        <taxon>Pentapetalae</taxon>
        <taxon>rosids</taxon>
        <taxon>fabids</taxon>
        <taxon>Celastrales</taxon>
        <taxon>Celastraceae</taxon>
        <taxon>Tripterygium</taxon>
    </lineage>
</organism>
<evidence type="ECO:0000313" key="1">
    <source>
        <dbReference type="EMBL" id="KAF5739025.1"/>
    </source>
</evidence>
<name>A0A7J7CY50_TRIWF</name>
<accession>A0A7J7CY50</accession>
<evidence type="ECO:0000313" key="2">
    <source>
        <dbReference type="Proteomes" id="UP000593562"/>
    </source>
</evidence>
<reference evidence="1 2" key="1">
    <citation type="journal article" date="2020" name="Nat. Commun.">
        <title>Genome of Tripterygium wilfordii and identification of cytochrome P450 involved in triptolide biosynthesis.</title>
        <authorList>
            <person name="Tu L."/>
            <person name="Su P."/>
            <person name="Zhang Z."/>
            <person name="Gao L."/>
            <person name="Wang J."/>
            <person name="Hu T."/>
            <person name="Zhou J."/>
            <person name="Zhang Y."/>
            <person name="Zhao Y."/>
            <person name="Liu Y."/>
            <person name="Song Y."/>
            <person name="Tong Y."/>
            <person name="Lu Y."/>
            <person name="Yang J."/>
            <person name="Xu C."/>
            <person name="Jia M."/>
            <person name="Peters R.J."/>
            <person name="Huang L."/>
            <person name="Gao W."/>
        </authorList>
    </citation>
    <scope>NUCLEOTIDE SEQUENCE [LARGE SCALE GENOMIC DNA]</scope>
    <source>
        <strain evidence="2">cv. XIE 37</strain>
        <tissue evidence="1">Leaf</tissue>
    </source>
</reference>
<protein>
    <submittedName>
        <fullName evidence="1">Uncharacterized protein</fullName>
    </submittedName>
</protein>
<keyword evidence="2" id="KW-1185">Reference proteome</keyword>
<comment type="caution">
    <text evidence="1">The sequence shown here is derived from an EMBL/GenBank/DDBJ whole genome shotgun (WGS) entry which is preliminary data.</text>
</comment>
<dbReference type="InParanoid" id="A0A7J7CY50"/>
<gene>
    <name evidence="1" type="ORF">HS088_TW12G00222</name>
</gene>
<dbReference type="Proteomes" id="UP000593562">
    <property type="component" value="Unassembled WGS sequence"/>
</dbReference>
<dbReference type="EMBL" id="JAAARO010000012">
    <property type="protein sequence ID" value="KAF5739025.1"/>
    <property type="molecule type" value="Genomic_DNA"/>
</dbReference>
<dbReference type="AlphaFoldDB" id="A0A7J7CY50"/>
<sequence length="76" mass="9020">MRILVHPQRRRTVTYASDGIDRAKNSHFELLRLSLGRVRSKFTKIAPLSLYDIGFNTRWLALADMIFTNHERRTYK</sequence>
<proteinExistence type="predicted"/>